<dbReference type="Gene3D" id="3.30.930.10">
    <property type="entry name" value="Bira Bifunctional Protein, Domain 2"/>
    <property type="match status" value="1"/>
</dbReference>
<dbReference type="InterPro" id="IPR004154">
    <property type="entry name" value="Anticodon-bd"/>
</dbReference>
<comment type="caution">
    <text evidence="10">The sequence shown here is derived from an EMBL/GenBank/DDBJ whole genome shotgun (WGS) entry which is preliminary data.</text>
</comment>
<dbReference type="SUPFAM" id="SSF52954">
    <property type="entry name" value="Class II aaRS ABD-related"/>
    <property type="match status" value="1"/>
</dbReference>
<dbReference type="EC" id="6.1.1.14" evidence="8"/>
<dbReference type="GO" id="GO:0015966">
    <property type="term" value="P:diadenosine tetraphosphate biosynthetic process"/>
    <property type="evidence" value="ECO:0007669"/>
    <property type="project" value="UniProtKB-ARBA"/>
</dbReference>
<evidence type="ECO:0000256" key="2">
    <source>
        <dbReference type="ARBA" id="ARBA00022490"/>
    </source>
</evidence>
<dbReference type="InterPro" id="IPR002315">
    <property type="entry name" value="tRNA-synt_gly"/>
</dbReference>
<dbReference type="InterPro" id="IPR036621">
    <property type="entry name" value="Anticodon-bd_dom_sf"/>
</dbReference>
<evidence type="ECO:0000256" key="4">
    <source>
        <dbReference type="ARBA" id="ARBA00022741"/>
    </source>
</evidence>
<dbReference type="GO" id="GO:0004081">
    <property type="term" value="F:bis(5'-nucleosyl)-tetraphosphatase (asymmetrical) activity"/>
    <property type="evidence" value="ECO:0007669"/>
    <property type="project" value="UniProtKB-ARBA"/>
</dbReference>
<dbReference type="PANTHER" id="PTHR10745:SF8">
    <property type="entry name" value="DNA POLYMERASE SUBUNIT GAMMA-2, MITOCHONDRIAL"/>
    <property type="match status" value="1"/>
</dbReference>
<evidence type="ECO:0000259" key="9">
    <source>
        <dbReference type="PROSITE" id="PS50862"/>
    </source>
</evidence>
<evidence type="ECO:0000256" key="8">
    <source>
        <dbReference type="HAMAP-Rule" id="MF_00253"/>
    </source>
</evidence>
<dbReference type="AlphaFoldDB" id="A0A1F4XJR2"/>
<dbReference type="GO" id="GO:0005737">
    <property type="term" value="C:cytoplasm"/>
    <property type="evidence" value="ECO:0007669"/>
    <property type="project" value="UniProtKB-SubCell"/>
</dbReference>
<feature type="binding site" evidence="8">
    <location>
        <begin position="205"/>
        <end position="210"/>
    </location>
    <ligand>
        <name>ATP</name>
        <dbReference type="ChEBI" id="CHEBI:30616"/>
    </ligand>
</feature>
<keyword evidence="2 8" id="KW-0963">Cytoplasm</keyword>
<comment type="similarity">
    <text evidence="1 8">Belongs to the class-II aminoacyl-tRNA synthetase family.</text>
</comment>
<comment type="subcellular location">
    <subcellularLocation>
        <location evidence="8">Cytoplasm</location>
    </subcellularLocation>
</comment>
<reference evidence="10 11" key="1">
    <citation type="journal article" date="2016" name="Nat. Commun.">
        <title>Thousands of microbial genomes shed light on interconnected biogeochemical processes in an aquifer system.</title>
        <authorList>
            <person name="Anantharaman K."/>
            <person name="Brown C.T."/>
            <person name="Hug L.A."/>
            <person name="Sharon I."/>
            <person name="Castelle C.J."/>
            <person name="Probst A.J."/>
            <person name="Thomas B.C."/>
            <person name="Singh A."/>
            <person name="Wilkins M.J."/>
            <person name="Karaoz U."/>
            <person name="Brodie E.L."/>
            <person name="Williams K.H."/>
            <person name="Hubbard S.S."/>
            <person name="Banfield J.F."/>
        </authorList>
    </citation>
    <scope>NUCLEOTIDE SEQUENCE [LARGE SCALE GENOMIC DNA]</scope>
</reference>
<keyword evidence="6 8" id="KW-0648">Protein biosynthesis</keyword>
<feature type="binding site" evidence="8">
    <location>
        <begin position="195"/>
        <end position="197"/>
    </location>
    <ligand>
        <name>ATP</name>
        <dbReference type="ChEBI" id="CHEBI:30616"/>
    </ligand>
</feature>
<evidence type="ECO:0000313" key="11">
    <source>
        <dbReference type="Proteomes" id="UP000177521"/>
    </source>
</evidence>
<comment type="caution">
    <text evidence="8">Lacks conserved residue(s) required for the propagation of feature annotation.</text>
</comment>
<dbReference type="InterPro" id="IPR002314">
    <property type="entry name" value="aa-tRNA-synt_IIb"/>
</dbReference>
<evidence type="ECO:0000256" key="7">
    <source>
        <dbReference type="ARBA" id="ARBA00023146"/>
    </source>
</evidence>
<dbReference type="NCBIfam" id="TIGR00389">
    <property type="entry name" value="glyS_dimeric"/>
    <property type="match status" value="1"/>
</dbReference>
<protein>
    <recommendedName>
        <fullName evidence="8">Glycine--tRNA ligase</fullName>
        <ecNumber evidence="8">6.1.1.14</ecNumber>
    </recommendedName>
    <alternativeName>
        <fullName evidence="8">Glycyl-tRNA synthetase</fullName>
        <shortName evidence="8">GlyRS</shortName>
    </alternativeName>
</protein>
<feature type="binding site" evidence="8">
    <location>
        <begin position="210"/>
        <end position="214"/>
    </location>
    <ligand>
        <name>substrate</name>
    </ligand>
</feature>
<sequence length="455" mass="52346">MEKIISLCKRRGFIFPSSEIYGGLASSYDYGPLGVELKNNIKQEWWRTMVWQRRDLVGLDAAILMHPKVWEASGHVESFVDPLVDCLDCKLRHRADELLAEQAGVNADKLTTVELNKLLAEHPEVKCPSCGGKLSEARTFNILMETYLGVVKDEKSICYLRGETCQGIYVNFLNVINASRVKIPFGIAQIGKAFRNEITPGHFTFRTREFEQMEMQYFVQPAAAAKVYEEWKQARIEWYKNLGMQAKKMRFNEHKKLAHYAKAAFDIEYETPIGWKEMEGIHNRGDWDLSRHSKFSGEDLSYFDQESGERYTPYIVETSAGADRSALFFLLDAYAEEEVESAKGEKETRVVLRLHHKLAPIKVAVLPLSKKEELSAKALAVWDLLKLNWHTEYDETQSIGKRYRRQDEIGTPFCVTVDFESLTDGAVTVRERDSMKQDRVAIKELVDYLREKLAL</sequence>
<gene>
    <name evidence="8" type="primary">glyQS</name>
    <name evidence="10" type="ORF">A2788_02155</name>
</gene>
<dbReference type="PRINTS" id="PR01043">
    <property type="entry name" value="TRNASYNTHGLY"/>
</dbReference>
<comment type="subunit">
    <text evidence="8">Homodimer.</text>
</comment>
<keyword evidence="7 8" id="KW-0030">Aminoacyl-tRNA synthetase</keyword>
<dbReference type="GO" id="GO:1990742">
    <property type="term" value="C:microvesicle"/>
    <property type="evidence" value="ECO:0007669"/>
    <property type="project" value="UniProtKB-ARBA"/>
</dbReference>
<dbReference type="Gene3D" id="3.40.50.800">
    <property type="entry name" value="Anticodon-binding domain"/>
    <property type="match status" value="1"/>
</dbReference>
<dbReference type="InterPro" id="IPR006195">
    <property type="entry name" value="aa-tRNA-synth_II"/>
</dbReference>
<dbReference type="Pfam" id="PF00587">
    <property type="entry name" value="tRNA-synt_2b"/>
    <property type="match status" value="1"/>
</dbReference>
<feature type="binding site" evidence="8">
    <location>
        <begin position="317"/>
        <end position="321"/>
    </location>
    <ligand>
        <name>substrate</name>
    </ligand>
</feature>
<dbReference type="InterPro" id="IPR045864">
    <property type="entry name" value="aa-tRNA-synth_II/BPL/LPL"/>
</dbReference>
<dbReference type="CDD" id="cd00774">
    <property type="entry name" value="GlyRS-like_core"/>
    <property type="match status" value="1"/>
</dbReference>
<dbReference type="PANTHER" id="PTHR10745">
    <property type="entry name" value="GLYCYL-TRNA SYNTHETASE/DNA POLYMERASE SUBUNIT GAMMA-2"/>
    <property type="match status" value="1"/>
</dbReference>
<dbReference type="GO" id="GO:0006426">
    <property type="term" value="P:glycyl-tRNA aminoacylation"/>
    <property type="evidence" value="ECO:0007669"/>
    <property type="project" value="UniProtKB-UniRule"/>
</dbReference>
<dbReference type="CDD" id="cd00858">
    <property type="entry name" value="GlyRS_anticodon"/>
    <property type="match status" value="1"/>
</dbReference>
<dbReference type="Pfam" id="PF03129">
    <property type="entry name" value="HGTP_anticodon"/>
    <property type="match status" value="1"/>
</dbReference>
<keyword evidence="5 8" id="KW-0067">ATP-binding</keyword>
<dbReference type="GO" id="GO:0070062">
    <property type="term" value="C:extracellular exosome"/>
    <property type="evidence" value="ECO:0007669"/>
    <property type="project" value="UniProtKB-ARBA"/>
</dbReference>
<evidence type="ECO:0000256" key="1">
    <source>
        <dbReference type="ARBA" id="ARBA00008226"/>
    </source>
</evidence>
<feature type="binding site" evidence="8">
    <location>
        <begin position="321"/>
        <end position="324"/>
    </location>
    <ligand>
        <name>ATP</name>
        <dbReference type="ChEBI" id="CHEBI:30616"/>
    </ligand>
</feature>
<comment type="catalytic activity">
    <reaction evidence="8">
        <text>tRNA(Gly) + glycine + ATP = glycyl-tRNA(Gly) + AMP + diphosphate</text>
        <dbReference type="Rhea" id="RHEA:16013"/>
        <dbReference type="Rhea" id="RHEA-COMP:9664"/>
        <dbReference type="Rhea" id="RHEA-COMP:9683"/>
        <dbReference type="ChEBI" id="CHEBI:30616"/>
        <dbReference type="ChEBI" id="CHEBI:33019"/>
        <dbReference type="ChEBI" id="CHEBI:57305"/>
        <dbReference type="ChEBI" id="CHEBI:78442"/>
        <dbReference type="ChEBI" id="CHEBI:78522"/>
        <dbReference type="ChEBI" id="CHEBI:456215"/>
        <dbReference type="EC" id="6.1.1.14"/>
    </reaction>
</comment>
<feature type="domain" description="Aminoacyl-transfer RNA synthetases class-II family profile" evidence="9">
    <location>
        <begin position="2"/>
        <end position="360"/>
    </location>
</feature>
<dbReference type="HAMAP" id="MF_00253_B">
    <property type="entry name" value="Gly_tRNA_synth_B"/>
    <property type="match status" value="1"/>
</dbReference>
<dbReference type="Proteomes" id="UP000177521">
    <property type="component" value="Unassembled WGS sequence"/>
</dbReference>
<dbReference type="InterPro" id="IPR033731">
    <property type="entry name" value="GlyRS-like_core"/>
</dbReference>
<dbReference type="GO" id="GO:0004820">
    <property type="term" value="F:glycine-tRNA ligase activity"/>
    <property type="evidence" value="ECO:0007669"/>
    <property type="project" value="UniProtKB-UniRule"/>
</dbReference>
<accession>A0A1F4XJR2</accession>
<dbReference type="PROSITE" id="PS50862">
    <property type="entry name" value="AA_TRNA_LIGASE_II"/>
    <property type="match status" value="1"/>
</dbReference>
<dbReference type="EMBL" id="MEWS01000027">
    <property type="protein sequence ID" value="OGC81917.1"/>
    <property type="molecule type" value="Genomic_DNA"/>
</dbReference>
<dbReference type="InterPro" id="IPR022961">
    <property type="entry name" value="Gly_tRNA_ligase_bac"/>
</dbReference>
<evidence type="ECO:0000256" key="3">
    <source>
        <dbReference type="ARBA" id="ARBA00022598"/>
    </source>
</evidence>
<comment type="function">
    <text evidence="8">Catalyzes the attachment of glycine to tRNA(Gly).</text>
</comment>
<name>A0A1F4XJR2_9BACT</name>
<organism evidence="10 11">
    <name type="scientific">Candidatus Abawacabacteria bacterium RIFCSPHIGHO2_01_FULL_46_8</name>
    <dbReference type="NCBI Taxonomy" id="1817815"/>
    <lineage>
        <taxon>Bacteria</taxon>
        <taxon>Candidatus Abawacaibacteriota</taxon>
    </lineage>
</organism>
<keyword evidence="3 8" id="KW-0436">Ligase</keyword>
<proteinExistence type="inferred from homology"/>
<dbReference type="InterPro" id="IPR027031">
    <property type="entry name" value="Gly-tRNA_synthase/POLG2"/>
</dbReference>
<evidence type="ECO:0000256" key="5">
    <source>
        <dbReference type="ARBA" id="ARBA00022840"/>
    </source>
</evidence>
<dbReference type="NCBIfam" id="NF003211">
    <property type="entry name" value="PRK04173.1"/>
    <property type="match status" value="1"/>
</dbReference>
<keyword evidence="4 8" id="KW-0547">Nucleotide-binding</keyword>
<feature type="binding site" evidence="8">
    <location>
        <position position="94"/>
    </location>
    <ligand>
        <name>substrate</name>
    </ligand>
</feature>
<evidence type="ECO:0000256" key="6">
    <source>
        <dbReference type="ARBA" id="ARBA00022917"/>
    </source>
</evidence>
<feature type="binding site" evidence="8">
    <location>
        <position position="163"/>
    </location>
    <ligand>
        <name>substrate</name>
    </ligand>
</feature>
<dbReference type="FunFam" id="3.40.50.800:FF:000002">
    <property type="entry name" value="Glycine--tRNA ligase"/>
    <property type="match status" value="1"/>
</dbReference>
<dbReference type="GO" id="GO:0005524">
    <property type="term" value="F:ATP binding"/>
    <property type="evidence" value="ECO:0007669"/>
    <property type="project" value="UniProtKB-UniRule"/>
</dbReference>
<evidence type="ECO:0000313" key="10">
    <source>
        <dbReference type="EMBL" id="OGC81917.1"/>
    </source>
</evidence>
<dbReference type="SUPFAM" id="SSF55681">
    <property type="entry name" value="Class II aaRS and biotin synthetases"/>
    <property type="match status" value="1"/>
</dbReference>